<dbReference type="SMART" id="SM00271">
    <property type="entry name" value="DnaJ"/>
    <property type="match status" value="1"/>
</dbReference>
<evidence type="ECO:0000256" key="1">
    <source>
        <dbReference type="SAM" id="MobiDB-lite"/>
    </source>
</evidence>
<feature type="region of interest" description="Disordered" evidence="1">
    <location>
        <begin position="60"/>
        <end position="104"/>
    </location>
</feature>
<evidence type="ECO:0000259" key="2">
    <source>
        <dbReference type="PROSITE" id="PS50076"/>
    </source>
</evidence>
<reference evidence="3 4" key="1">
    <citation type="journal article" date="2015" name="Genome Biol. Evol.">
        <title>Phylogenomic analyses indicate that early fungi evolved digesting cell walls of algal ancestors of land plants.</title>
        <authorList>
            <person name="Chang Y."/>
            <person name="Wang S."/>
            <person name="Sekimoto S."/>
            <person name="Aerts A.L."/>
            <person name="Choi C."/>
            <person name="Clum A."/>
            <person name="LaButti K.M."/>
            <person name="Lindquist E.A."/>
            <person name="Yee Ngan C."/>
            <person name="Ohm R.A."/>
            <person name="Salamov A.A."/>
            <person name="Grigoriev I.V."/>
            <person name="Spatafora J.W."/>
            <person name="Berbee M.L."/>
        </authorList>
    </citation>
    <scope>NUCLEOTIDE SEQUENCE [LARGE SCALE GENOMIC DNA]</scope>
    <source>
        <strain evidence="3 4">NRRL 1564</strain>
    </source>
</reference>
<evidence type="ECO:0000313" key="4">
    <source>
        <dbReference type="Proteomes" id="UP000242474"/>
    </source>
</evidence>
<dbReference type="SUPFAM" id="SSF46565">
    <property type="entry name" value="Chaperone J-domain"/>
    <property type="match status" value="1"/>
</dbReference>
<dbReference type="GO" id="GO:0051082">
    <property type="term" value="F:unfolded protein binding"/>
    <property type="evidence" value="ECO:0007669"/>
    <property type="project" value="TreeGrafter"/>
</dbReference>
<protein>
    <submittedName>
        <fullName evidence="3">DnaJ-domain-containing protein</fullName>
    </submittedName>
</protein>
<dbReference type="Proteomes" id="UP000242474">
    <property type="component" value="Unassembled WGS sequence"/>
</dbReference>
<feature type="compositionally biased region" description="Basic and acidic residues" evidence="1">
    <location>
        <begin position="63"/>
        <end position="72"/>
    </location>
</feature>
<feature type="non-terminal residue" evidence="3">
    <location>
        <position position="135"/>
    </location>
</feature>
<dbReference type="GO" id="GO:0051087">
    <property type="term" value="F:protein-folding chaperone binding"/>
    <property type="evidence" value="ECO:0007669"/>
    <property type="project" value="TreeGrafter"/>
</dbReference>
<keyword evidence="4" id="KW-1185">Reference proteome</keyword>
<organism evidence="3 4">
    <name type="scientific">Coemansia reversa (strain ATCC 12441 / NRRL 1564)</name>
    <dbReference type="NCBI Taxonomy" id="763665"/>
    <lineage>
        <taxon>Eukaryota</taxon>
        <taxon>Fungi</taxon>
        <taxon>Fungi incertae sedis</taxon>
        <taxon>Zoopagomycota</taxon>
        <taxon>Kickxellomycotina</taxon>
        <taxon>Kickxellomycetes</taxon>
        <taxon>Kickxellales</taxon>
        <taxon>Kickxellaceae</taxon>
        <taxon>Coemansia</taxon>
    </lineage>
</organism>
<feature type="compositionally biased region" description="Polar residues" evidence="1">
    <location>
        <begin position="81"/>
        <end position="91"/>
    </location>
</feature>
<feature type="domain" description="J" evidence="2">
    <location>
        <begin position="6"/>
        <end position="72"/>
    </location>
</feature>
<gene>
    <name evidence="3" type="ORF">COEREDRAFT_31862</name>
</gene>
<evidence type="ECO:0000313" key="3">
    <source>
        <dbReference type="EMBL" id="PIA15821.1"/>
    </source>
</evidence>
<name>A0A2G5B9Y3_COERN</name>
<dbReference type="PRINTS" id="PR00625">
    <property type="entry name" value="JDOMAIN"/>
</dbReference>
<dbReference type="Gene3D" id="1.10.287.110">
    <property type="entry name" value="DnaJ domain"/>
    <property type="match status" value="1"/>
</dbReference>
<dbReference type="OrthoDB" id="10250354at2759"/>
<dbReference type="AlphaFoldDB" id="A0A2G5B9Y3"/>
<dbReference type="InterPro" id="IPR001623">
    <property type="entry name" value="DnaJ_domain"/>
</dbReference>
<dbReference type="Pfam" id="PF00226">
    <property type="entry name" value="DnaJ"/>
    <property type="match status" value="1"/>
</dbReference>
<dbReference type="PANTHER" id="PTHR43948:SF10">
    <property type="entry name" value="MRJ, ISOFORM E"/>
    <property type="match status" value="1"/>
</dbReference>
<dbReference type="EMBL" id="KZ303504">
    <property type="protein sequence ID" value="PIA15821.1"/>
    <property type="molecule type" value="Genomic_DNA"/>
</dbReference>
<dbReference type="GO" id="GO:0005737">
    <property type="term" value="C:cytoplasm"/>
    <property type="evidence" value="ECO:0007669"/>
    <property type="project" value="TreeGrafter"/>
</dbReference>
<proteinExistence type="predicted"/>
<dbReference type="CDD" id="cd06257">
    <property type="entry name" value="DnaJ"/>
    <property type="match status" value="1"/>
</dbReference>
<dbReference type="GO" id="GO:0044183">
    <property type="term" value="F:protein folding chaperone"/>
    <property type="evidence" value="ECO:0007669"/>
    <property type="project" value="TreeGrafter"/>
</dbReference>
<dbReference type="PROSITE" id="PS00636">
    <property type="entry name" value="DNAJ_1"/>
    <property type="match status" value="1"/>
</dbReference>
<dbReference type="InterPro" id="IPR036869">
    <property type="entry name" value="J_dom_sf"/>
</dbReference>
<sequence length="135" mass="15202">MAVESKYYDLLGISVGAKPDEIKKAYRKLSLQWHPDKNPDNLEVATERFQQVSQAYSVLSDPSTRERYDRYGESGLKQGFRPQSDSYSSSGPAGAHQGGPGFHFRPAEDVFRDFFGGRDPFSSMFMGPMFSDDPF</sequence>
<dbReference type="PROSITE" id="PS50076">
    <property type="entry name" value="DNAJ_2"/>
    <property type="match status" value="1"/>
</dbReference>
<dbReference type="GO" id="GO:0005634">
    <property type="term" value="C:nucleus"/>
    <property type="evidence" value="ECO:0007669"/>
    <property type="project" value="TreeGrafter"/>
</dbReference>
<dbReference type="PANTHER" id="PTHR43948">
    <property type="entry name" value="DNAJ HOMOLOG SUBFAMILY B"/>
    <property type="match status" value="1"/>
</dbReference>
<dbReference type="InterPro" id="IPR018253">
    <property type="entry name" value="DnaJ_domain_CS"/>
</dbReference>
<accession>A0A2G5B9Y3</accession>
<dbReference type="STRING" id="763665.A0A2G5B9Y3"/>